<dbReference type="InterPro" id="IPR011047">
    <property type="entry name" value="Quinoprotein_ADH-like_sf"/>
</dbReference>
<dbReference type="PROSITE" id="PS51257">
    <property type="entry name" value="PROKAR_LIPOPROTEIN"/>
    <property type="match status" value="1"/>
</dbReference>
<organism evidence="2 3">
    <name type="scientific">Thermobifida alba</name>
    <name type="common">Thermomonospora alba</name>
    <dbReference type="NCBI Taxonomy" id="53522"/>
    <lineage>
        <taxon>Bacteria</taxon>
        <taxon>Bacillati</taxon>
        <taxon>Actinomycetota</taxon>
        <taxon>Actinomycetes</taxon>
        <taxon>Streptosporangiales</taxon>
        <taxon>Nocardiopsidaceae</taxon>
        <taxon>Thermobifida</taxon>
    </lineage>
</organism>
<accession>A0ABY4KYN0</accession>
<proteinExistence type="predicted"/>
<protein>
    <submittedName>
        <fullName evidence="2">PQQ-binding-like beta-propeller repeat protein</fullName>
    </submittedName>
</protein>
<reference evidence="2 3" key="1">
    <citation type="submission" date="2020-04" db="EMBL/GenBank/DDBJ databases">
        <title>Thermobifida alba genome sequencing and assembly.</title>
        <authorList>
            <person name="Luzics S."/>
            <person name="Horvath B."/>
            <person name="Nagy I."/>
            <person name="Toth A."/>
            <person name="Nagy I."/>
            <person name="Kukolya J."/>
        </authorList>
    </citation>
    <scope>NUCLEOTIDE SEQUENCE [LARGE SCALE GENOMIC DNA]</scope>
    <source>
        <strain evidence="2 3">DSM 43795</strain>
    </source>
</reference>
<sequence length="440" mass="45237">MARGAEPGRGAGARAVRSATLGLVVLLAVSCAPSGEFAAAQVARRADPPLAAPPVDAAEIPPTLDGPPLWRAPFSSTPKAVGGGFVGPFMPREQGSDLFFLGVDSGGTTRWSVARNPSCTAFAVTRADGRVLVVLLDSDAAPERGIAARRVVAEAYDPRDGARVWGPVDVPGTLVGPGLVFAETAHSVLSAAHGPGVALDAATGRVVADETAGERILHEHDGVVLVERDGTLRAVESATGETLWSGAELAAPEGFADPGATVRYGPRPRDGSTGAVVLEWTAADGHTTYTVHGLRSGEPITRLDGAEAPALAGAWDGRVAVVHGTDGGEEVLVAVDAVESRVLWRVPAAGAELDRVVADTVYLAVADGVWAVGLRTGRSVARGEWTVPVAGGLGTVLVPVEPPVGEVLVALRTARQWSAARTRERPSMLTGIDRSEPETP</sequence>
<dbReference type="EMBL" id="CP051627">
    <property type="protein sequence ID" value="UPT20532.1"/>
    <property type="molecule type" value="Genomic_DNA"/>
</dbReference>
<feature type="domain" description="Pyrrolo-quinoline quinone repeat" evidence="1">
    <location>
        <begin position="152"/>
        <end position="380"/>
    </location>
</feature>
<dbReference type="Pfam" id="PF13360">
    <property type="entry name" value="PQQ_2"/>
    <property type="match status" value="1"/>
</dbReference>
<name>A0ABY4KYN0_THEAE</name>
<keyword evidence="3" id="KW-1185">Reference proteome</keyword>
<evidence type="ECO:0000259" key="1">
    <source>
        <dbReference type="Pfam" id="PF13360"/>
    </source>
</evidence>
<gene>
    <name evidence="2" type="ORF">FOF52_05720</name>
</gene>
<evidence type="ECO:0000313" key="3">
    <source>
        <dbReference type="Proteomes" id="UP000832041"/>
    </source>
</evidence>
<dbReference type="Proteomes" id="UP000832041">
    <property type="component" value="Chromosome"/>
</dbReference>
<dbReference type="InterPro" id="IPR002372">
    <property type="entry name" value="PQQ_rpt_dom"/>
</dbReference>
<evidence type="ECO:0000313" key="2">
    <source>
        <dbReference type="EMBL" id="UPT20532.1"/>
    </source>
</evidence>
<dbReference type="RefSeq" id="WP_248592795.1">
    <property type="nucleotide sequence ID" value="NZ_BAABEB010000012.1"/>
</dbReference>
<dbReference type="SUPFAM" id="SSF50998">
    <property type="entry name" value="Quinoprotein alcohol dehydrogenase-like"/>
    <property type="match status" value="1"/>
</dbReference>